<gene>
    <name evidence="1" type="ORF">GII36_02500</name>
</gene>
<dbReference type="SUPFAM" id="SSF52266">
    <property type="entry name" value="SGNH hydrolase"/>
    <property type="match status" value="1"/>
</dbReference>
<dbReference type="InterPro" id="IPR036514">
    <property type="entry name" value="SGNH_hydro_sf"/>
</dbReference>
<reference evidence="1" key="1">
    <citation type="journal article" date="2021" name="Nat. Microbiol.">
        <title>Cocultivation of an ultrasmall environmental parasitic bacterium with lytic ability against bacteria associated with wastewater foams.</title>
        <authorList>
            <person name="Batinovic S."/>
            <person name="Rose J.J.A."/>
            <person name="Ratcliffe J."/>
            <person name="Seviour R.J."/>
            <person name="Petrovski S."/>
        </authorList>
    </citation>
    <scope>NUCLEOTIDE SEQUENCE</scope>
    <source>
        <strain evidence="1">JR1</strain>
    </source>
</reference>
<dbReference type="CDD" id="cd00229">
    <property type="entry name" value="SGNH_hydrolase"/>
    <property type="match status" value="1"/>
</dbReference>
<keyword evidence="2" id="KW-1185">Reference proteome</keyword>
<proteinExistence type="predicted"/>
<dbReference type="KEGG" id="mama:GII36_02500"/>
<evidence type="ECO:0000313" key="2">
    <source>
        <dbReference type="Proteomes" id="UP001059824"/>
    </source>
</evidence>
<accession>A0A857MJH2</accession>
<organism evidence="1 2">
    <name type="scientific">Candidatus Mycosynbacter amalyticus</name>
    <dbReference type="NCBI Taxonomy" id="2665156"/>
    <lineage>
        <taxon>Bacteria</taxon>
        <taxon>Candidatus Saccharimonadota</taxon>
        <taxon>Candidatus Saccharimonadota incertae sedis</taxon>
        <taxon>Candidatus Mycosynbacter</taxon>
    </lineage>
</organism>
<dbReference type="Gene3D" id="3.40.50.1110">
    <property type="entry name" value="SGNH hydrolase"/>
    <property type="match status" value="1"/>
</dbReference>
<sequence>MARLPIAGSDSGVWGDILNGYLLQAHKQDGTLKDGSVGETQLAEPVQTKLNNPPNALLLSGDQTVDGDKTFQDVVRAKVFVLDNTVDSTMNSRLILGGGPYPGIAIDGGPGTQPSVQFASDPSVGSMVLRYVGPTGGSFSVFSSFTATTSAFSIDQNELATFSGAVTAPALKLTGGSPAAGKILTSDSAGNATWQPPLAQQATATLGSLFDPIIGTFPVSEIVQDSYDNDNLDTSNYGGITGTLWNSNRINTQAMKLVANNSTNPAAGCTNMPNGRTVGSCFDFEFEFTGDKLALMFAAFGYFDTQIYVENQGQMTRLKAFPMAGNHNGIVFRNIRFASYETRRIRVLAPYIYFYQIVHEPNAIVNRTPDRPMIAITGDSYVDGSTAYNSGSAQTYSVGGTVDAILEATGFAVIRLGQGGTGYFNNATGNASDAMGPNNSSRFFSASRLAAIQAFGTGKIAALIVNGTINDGELSGGMAGMKARALEGYGALNAWDPAISIVAVTPEPLNNPTAGNVHDLNRQGLIQAISSHPQGIGYIDVYNPDQPLWTGTGTEAAQGADPQTKLIGHDGVHPNWAGYRLYGGHIAANIAHMKLYSE</sequence>
<dbReference type="Proteomes" id="UP001059824">
    <property type="component" value="Chromosome"/>
</dbReference>
<protein>
    <submittedName>
        <fullName evidence="1">Uncharacterized protein</fullName>
    </submittedName>
</protein>
<dbReference type="EMBL" id="CP045921">
    <property type="protein sequence ID" value="QHN42716.1"/>
    <property type="molecule type" value="Genomic_DNA"/>
</dbReference>
<evidence type="ECO:0000313" key="1">
    <source>
        <dbReference type="EMBL" id="QHN42716.1"/>
    </source>
</evidence>
<name>A0A857MJH2_9BACT</name>
<dbReference type="AlphaFoldDB" id="A0A857MJH2"/>